<dbReference type="Gene3D" id="3.30.70.3040">
    <property type="match status" value="1"/>
</dbReference>
<evidence type="ECO:0000259" key="12">
    <source>
        <dbReference type="Pfam" id="PF02687"/>
    </source>
</evidence>
<dbReference type="PANTHER" id="PTHR47755:SF1">
    <property type="entry name" value="CELL DIVISION PROTEIN FTSX"/>
    <property type="match status" value="1"/>
</dbReference>
<evidence type="ECO:0000256" key="1">
    <source>
        <dbReference type="ARBA" id="ARBA00004651"/>
    </source>
</evidence>
<keyword evidence="6 11" id="KW-0812">Transmembrane</keyword>
<evidence type="ECO:0000256" key="11">
    <source>
        <dbReference type="SAM" id="Phobius"/>
    </source>
</evidence>
<keyword evidence="5 10" id="KW-0132">Cell division</keyword>
<comment type="similarity">
    <text evidence="2 10">Belongs to the ABC-4 integral membrane protein family. FtsX subfamily.</text>
</comment>
<dbReference type="PIRSF" id="PIRSF003097">
    <property type="entry name" value="FtsX"/>
    <property type="match status" value="1"/>
</dbReference>
<comment type="subcellular location">
    <subcellularLocation>
        <location evidence="1">Cell membrane</location>
        <topology evidence="1">Multi-pass membrane protein</topology>
    </subcellularLocation>
</comment>
<dbReference type="Pfam" id="PF02687">
    <property type="entry name" value="FtsX"/>
    <property type="match status" value="1"/>
</dbReference>
<evidence type="ECO:0000256" key="8">
    <source>
        <dbReference type="ARBA" id="ARBA00023136"/>
    </source>
</evidence>
<dbReference type="GO" id="GO:0005886">
    <property type="term" value="C:plasma membrane"/>
    <property type="evidence" value="ECO:0007669"/>
    <property type="project" value="UniProtKB-SubCell"/>
</dbReference>
<dbReference type="Pfam" id="PF18075">
    <property type="entry name" value="FtsX_ECD"/>
    <property type="match status" value="1"/>
</dbReference>
<dbReference type="EMBL" id="MFHJ01000040">
    <property type="protein sequence ID" value="OGF73464.1"/>
    <property type="molecule type" value="Genomic_DNA"/>
</dbReference>
<feature type="transmembrane region" description="Helical" evidence="11">
    <location>
        <begin position="20"/>
        <end position="47"/>
    </location>
</feature>
<feature type="transmembrane region" description="Helical" evidence="11">
    <location>
        <begin position="231"/>
        <end position="249"/>
    </location>
</feature>
<protein>
    <recommendedName>
        <fullName evidence="3 10">Cell division protein FtsX</fullName>
    </recommendedName>
</protein>
<feature type="domain" description="FtsX extracellular" evidence="13">
    <location>
        <begin position="58"/>
        <end position="147"/>
    </location>
</feature>
<dbReference type="InterPro" id="IPR003838">
    <property type="entry name" value="ABC3_permease_C"/>
</dbReference>
<sequence>MLIQIKRNVIQGFVNFWRNGWVSLATVLIMVVTLFVFGSLFFSNVILTSSLEKLADKVDINVYFKVTANENEIMDLQSSVEKLPEVKKISYISRDQALKNFREKHSENALITQSLDELGDNPLGASLNINAKDPNQYESISKFLESQNYESIIDKVNYHENRKVIEGLNSMIKSSRASGLTSTIVLGIIAVLVAFNTIRLAIYTSKDEISIMRLVGATNAYIRGPFVMEGIIHGILAAAIAMAVFWVPLSLGRENIVLLFLPFSPIPDVSGVSTSEFYGGPNLFNYFISNFFVIFLLLLILGVALGVISSLIATRRYLKI</sequence>
<dbReference type="AlphaFoldDB" id="A0A1F5WCX7"/>
<organism evidence="14 15">
    <name type="scientific">Candidatus Giovannonibacteria bacterium RIFCSPHIGHO2_02_43_16</name>
    <dbReference type="NCBI Taxonomy" id="1798331"/>
    <lineage>
        <taxon>Bacteria</taxon>
        <taxon>Candidatus Giovannoniibacteriota</taxon>
    </lineage>
</organism>
<keyword evidence="8 10" id="KW-0472">Membrane</keyword>
<name>A0A1F5WCX7_9BACT</name>
<evidence type="ECO:0000256" key="2">
    <source>
        <dbReference type="ARBA" id="ARBA00007379"/>
    </source>
</evidence>
<keyword evidence="9 10" id="KW-0131">Cell cycle</keyword>
<proteinExistence type="inferred from homology"/>
<evidence type="ECO:0000313" key="15">
    <source>
        <dbReference type="Proteomes" id="UP000178276"/>
    </source>
</evidence>
<evidence type="ECO:0000256" key="4">
    <source>
        <dbReference type="ARBA" id="ARBA00022475"/>
    </source>
</evidence>
<dbReference type="InterPro" id="IPR004513">
    <property type="entry name" value="FtsX"/>
</dbReference>
<evidence type="ECO:0000256" key="3">
    <source>
        <dbReference type="ARBA" id="ARBA00021907"/>
    </source>
</evidence>
<dbReference type="STRING" id="1798331.A2W57_01175"/>
<gene>
    <name evidence="14" type="ORF">A2W57_01175</name>
</gene>
<keyword evidence="7 11" id="KW-1133">Transmembrane helix</keyword>
<evidence type="ECO:0000256" key="7">
    <source>
        <dbReference type="ARBA" id="ARBA00022989"/>
    </source>
</evidence>
<dbReference type="GO" id="GO:0051301">
    <property type="term" value="P:cell division"/>
    <property type="evidence" value="ECO:0007669"/>
    <property type="project" value="UniProtKB-KW"/>
</dbReference>
<evidence type="ECO:0000259" key="13">
    <source>
        <dbReference type="Pfam" id="PF18075"/>
    </source>
</evidence>
<feature type="domain" description="ABC3 transporter permease C-terminal" evidence="12">
    <location>
        <begin position="184"/>
        <end position="320"/>
    </location>
</feature>
<evidence type="ECO:0000256" key="6">
    <source>
        <dbReference type="ARBA" id="ARBA00022692"/>
    </source>
</evidence>
<feature type="transmembrane region" description="Helical" evidence="11">
    <location>
        <begin position="180"/>
        <end position="202"/>
    </location>
</feature>
<dbReference type="InterPro" id="IPR040690">
    <property type="entry name" value="FtsX_ECD"/>
</dbReference>
<evidence type="ECO:0000313" key="14">
    <source>
        <dbReference type="EMBL" id="OGF73464.1"/>
    </source>
</evidence>
<keyword evidence="4 10" id="KW-1003">Cell membrane</keyword>
<reference evidence="14 15" key="1">
    <citation type="journal article" date="2016" name="Nat. Commun.">
        <title>Thousands of microbial genomes shed light on interconnected biogeochemical processes in an aquifer system.</title>
        <authorList>
            <person name="Anantharaman K."/>
            <person name="Brown C.T."/>
            <person name="Hug L.A."/>
            <person name="Sharon I."/>
            <person name="Castelle C.J."/>
            <person name="Probst A.J."/>
            <person name="Thomas B.C."/>
            <person name="Singh A."/>
            <person name="Wilkins M.J."/>
            <person name="Karaoz U."/>
            <person name="Brodie E.L."/>
            <person name="Williams K.H."/>
            <person name="Hubbard S.S."/>
            <person name="Banfield J.F."/>
        </authorList>
    </citation>
    <scope>NUCLEOTIDE SEQUENCE [LARGE SCALE GENOMIC DNA]</scope>
</reference>
<accession>A0A1F5WCX7</accession>
<evidence type="ECO:0000256" key="10">
    <source>
        <dbReference type="PIRNR" id="PIRNR003097"/>
    </source>
</evidence>
<evidence type="ECO:0000256" key="9">
    <source>
        <dbReference type="ARBA" id="ARBA00023306"/>
    </source>
</evidence>
<dbReference type="Proteomes" id="UP000178276">
    <property type="component" value="Unassembled WGS sequence"/>
</dbReference>
<evidence type="ECO:0000256" key="5">
    <source>
        <dbReference type="ARBA" id="ARBA00022618"/>
    </source>
</evidence>
<dbReference type="PANTHER" id="PTHR47755">
    <property type="entry name" value="CELL DIVISION PROTEIN FTSX"/>
    <property type="match status" value="1"/>
</dbReference>
<feature type="transmembrane region" description="Helical" evidence="11">
    <location>
        <begin position="286"/>
        <end position="313"/>
    </location>
</feature>
<comment type="caution">
    <text evidence="14">The sequence shown here is derived from an EMBL/GenBank/DDBJ whole genome shotgun (WGS) entry which is preliminary data.</text>
</comment>